<evidence type="ECO:0000313" key="2">
    <source>
        <dbReference type="Proteomes" id="UP000321635"/>
    </source>
</evidence>
<protein>
    <submittedName>
        <fullName evidence="1">Uncharacterized protein</fullName>
    </submittedName>
</protein>
<sequence>MRKEVVFIIAFLVFTIGTASVIWLAALPNFKPVTFPQVTAGKIFVGPMRRVRQLNAAEIATVNDWLQHHTHGWGPLSQTPPSSGDARLELQAQRDGKSDPITLTLWTGISAADWNDTVFVEAPDGKKVRTETFSAAEFAPLGKLVDGGAYQKSAFP</sequence>
<dbReference type="AlphaFoldDB" id="A0A511X719"/>
<reference evidence="1 2" key="1">
    <citation type="submission" date="2019-07" db="EMBL/GenBank/DDBJ databases">
        <title>Whole genome shotgun sequence of Acetobacter nitrogenifigens NBRC 105050.</title>
        <authorList>
            <person name="Hosoyama A."/>
            <person name="Uohara A."/>
            <person name="Ohji S."/>
            <person name="Ichikawa N."/>
        </authorList>
    </citation>
    <scope>NUCLEOTIDE SEQUENCE [LARGE SCALE GENOMIC DNA]</scope>
    <source>
        <strain evidence="1 2">NBRC 105050</strain>
    </source>
</reference>
<dbReference type="RefSeq" id="WP_026396813.1">
    <property type="nucleotide sequence ID" value="NZ_AUBI01000002.1"/>
</dbReference>
<evidence type="ECO:0000313" key="1">
    <source>
        <dbReference type="EMBL" id="GEN58721.1"/>
    </source>
</evidence>
<dbReference type="OrthoDB" id="7223136at2"/>
<dbReference type="Proteomes" id="UP000321635">
    <property type="component" value="Unassembled WGS sequence"/>
</dbReference>
<name>A0A511X719_9PROT</name>
<proteinExistence type="predicted"/>
<dbReference type="STRING" id="1120919.GCA_000429165_00624"/>
<accession>A0A511X719</accession>
<dbReference type="EMBL" id="BJYF01000003">
    <property type="protein sequence ID" value="GEN58721.1"/>
    <property type="molecule type" value="Genomic_DNA"/>
</dbReference>
<comment type="caution">
    <text evidence="1">The sequence shown here is derived from an EMBL/GenBank/DDBJ whole genome shotgun (WGS) entry which is preliminary data.</text>
</comment>
<organism evidence="1 2">
    <name type="scientific">Acetobacter nitrogenifigens DSM 23921 = NBRC 105050</name>
    <dbReference type="NCBI Taxonomy" id="1120919"/>
    <lineage>
        <taxon>Bacteria</taxon>
        <taxon>Pseudomonadati</taxon>
        <taxon>Pseudomonadota</taxon>
        <taxon>Alphaproteobacteria</taxon>
        <taxon>Acetobacterales</taxon>
        <taxon>Acetobacteraceae</taxon>
        <taxon>Acetobacter</taxon>
    </lineage>
</organism>
<keyword evidence="2" id="KW-1185">Reference proteome</keyword>
<gene>
    <name evidence="1" type="ORF">ANI02nite_06050</name>
</gene>